<evidence type="ECO:0000256" key="1">
    <source>
        <dbReference type="ARBA" id="ARBA00008780"/>
    </source>
</evidence>
<dbReference type="Pfam" id="PF01735">
    <property type="entry name" value="PLA2_B"/>
    <property type="match status" value="2"/>
</dbReference>
<comment type="similarity">
    <text evidence="1 6">Belongs to the lysophospholipase family.</text>
</comment>
<keyword evidence="4 5" id="KW-0443">Lipid metabolism</keyword>
<gene>
    <name evidence="8" type="ORF">LAMI_0A05402G</name>
</gene>
<evidence type="ECO:0000256" key="4">
    <source>
        <dbReference type="ARBA" id="ARBA00023098"/>
    </source>
</evidence>
<dbReference type="SMART" id="SM00022">
    <property type="entry name" value="PLAc"/>
    <property type="match status" value="1"/>
</dbReference>
<proteinExistence type="inferred from homology"/>
<evidence type="ECO:0000256" key="3">
    <source>
        <dbReference type="ARBA" id="ARBA00022963"/>
    </source>
</evidence>
<keyword evidence="9" id="KW-1185">Reference proteome</keyword>
<evidence type="ECO:0000256" key="5">
    <source>
        <dbReference type="PROSITE-ProRule" id="PRU00555"/>
    </source>
</evidence>
<organism evidence="8 9">
    <name type="scientific">Lachancea mirantina</name>
    <dbReference type="NCBI Taxonomy" id="1230905"/>
    <lineage>
        <taxon>Eukaryota</taxon>
        <taxon>Fungi</taxon>
        <taxon>Dikarya</taxon>
        <taxon>Ascomycota</taxon>
        <taxon>Saccharomycotina</taxon>
        <taxon>Saccharomycetes</taxon>
        <taxon>Saccharomycetales</taxon>
        <taxon>Saccharomycetaceae</taxon>
        <taxon>Lachancea</taxon>
    </lineage>
</organism>
<dbReference type="EMBL" id="LT598462">
    <property type="protein sequence ID" value="SCU78666.1"/>
    <property type="molecule type" value="Genomic_DNA"/>
</dbReference>
<dbReference type="GO" id="GO:0004623">
    <property type="term" value="F:phospholipase A2 activity"/>
    <property type="evidence" value="ECO:0007669"/>
    <property type="project" value="TreeGrafter"/>
</dbReference>
<dbReference type="GO" id="GO:0046475">
    <property type="term" value="P:glycerophospholipid catabolic process"/>
    <property type="evidence" value="ECO:0007669"/>
    <property type="project" value="TreeGrafter"/>
</dbReference>
<feature type="chain" id="PRO_5009028877" description="Lysophospholipase" evidence="6">
    <location>
        <begin position="23"/>
        <end position="668"/>
    </location>
</feature>
<dbReference type="InterPro" id="IPR016035">
    <property type="entry name" value="Acyl_Trfase/lysoPLipase"/>
</dbReference>
<comment type="catalytic activity">
    <reaction evidence="6">
        <text>a 1-acyl-sn-glycero-3-phosphocholine + H2O = sn-glycerol 3-phosphocholine + a fatty acid + H(+)</text>
        <dbReference type="Rhea" id="RHEA:15177"/>
        <dbReference type="ChEBI" id="CHEBI:15377"/>
        <dbReference type="ChEBI" id="CHEBI:15378"/>
        <dbReference type="ChEBI" id="CHEBI:16870"/>
        <dbReference type="ChEBI" id="CHEBI:28868"/>
        <dbReference type="ChEBI" id="CHEBI:58168"/>
        <dbReference type="EC" id="3.1.1.5"/>
    </reaction>
</comment>
<evidence type="ECO:0000256" key="6">
    <source>
        <dbReference type="RuleBase" id="RU362103"/>
    </source>
</evidence>
<dbReference type="GO" id="GO:0005576">
    <property type="term" value="C:extracellular region"/>
    <property type="evidence" value="ECO:0007669"/>
    <property type="project" value="TreeGrafter"/>
</dbReference>
<dbReference type="Gene3D" id="3.40.1090.10">
    <property type="entry name" value="Cytosolic phospholipase A2 catalytic domain"/>
    <property type="match status" value="2"/>
</dbReference>
<dbReference type="SUPFAM" id="SSF52151">
    <property type="entry name" value="FabD/lysophospholipase-like"/>
    <property type="match status" value="1"/>
</dbReference>
<dbReference type="GO" id="GO:0005829">
    <property type="term" value="C:cytosol"/>
    <property type="evidence" value="ECO:0007669"/>
    <property type="project" value="TreeGrafter"/>
</dbReference>
<dbReference type="PANTHER" id="PTHR10728">
    <property type="entry name" value="CYTOSOLIC PHOSPHOLIPASE A2"/>
    <property type="match status" value="1"/>
</dbReference>
<reference evidence="8 9" key="1">
    <citation type="submission" date="2016-03" db="EMBL/GenBank/DDBJ databases">
        <authorList>
            <person name="Devillers H."/>
        </authorList>
    </citation>
    <scope>NUCLEOTIDE SEQUENCE [LARGE SCALE GENOMIC DNA]</scope>
    <source>
        <strain evidence="8">CBS 11717</strain>
    </source>
</reference>
<feature type="domain" description="PLA2c" evidence="7">
    <location>
        <begin position="29"/>
        <end position="668"/>
    </location>
</feature>
<dbReference type="OrthoDB" id="4084751at2759"/>
<evidence type="ECO:0000259" key="7">
    <source>
        <dbReference type="PROSITE" id="PS51210"/>
    </source>
</evidence>
<dbReference type="AlphaFoldDB" id="A0A1G4IPP9"/>
<keyword evidence="6" id="KW-0732">Signal</keyword>
<dbReference type="PROSITE" id="PS51210">
    <property type="entry name" value="PLA2C"/>
    <property type="match status" value="1"/>
</dbReference>
<keyword evidence="3 5" id="KW-0442">Lipid degradation</keyword>
<protein>
    <recommendedName>
        <fullName evidence="6">Lysophospholipase</fullName>
        <ecNumber evidence="6">3.1.1.5</ecNumber>
    </recommendedName>
</protein>
<evidence type="ECO:0000313" key="9">
    <source>
        <dbReference type="Proteomes" id="UP000191024"/>
    </source>
</evidence>
<name>A0A1G4IPP9_9SACH</name>
<accession>A0A1G4IPP9</accession>
<dbReference type="GO" id="GO:0004622">
    <property type="term" value="F:phosphatidylcholine lysophospholipase activity"/>
    <property type="evidence" value="ECO:0007669"/>
    <property type="project" value="UniProtKB-EC"/>
</dbReference>
<dbReference type="Proteomes" id="UP000191024">
    <property type="component" value="Chromosome A"/>
</dbReference>
<dbReference type="STRING" id="1230905.A0A1G4IPP9"/>
<dbReference type="PANTHER" id="PTHR10728:SF56">
    <property type="entry name" value="MEIOTIC PHOSPHOLIPASE SPO1-RELATED"/>
    <property type="match status" value="1"/>
</dbReference>
<evidence type="ECO:0000256" key="2">
    <source>
        <dbReference type="ARBA" id="ARBA00022801"/>
    </source>
</evidence>
<dbReference type="InterPro" id="IPR002642">
    <property type="entry name" value="LysoPLipase_cat_dom"/>
</dbReference>
<keyword evidence="2 5" id="KW-0378">Hydrolase</keyword>
<sequence>MYVCLLFWTLISSLGIIVPCSAIALASGTCPNEKLVRDAKEGLSFEEMAYMEKRMKAIQPFWSRFLEGFVEETGILNTNITSKWQQQPPRIGIAMSGGGYRSMLTTSGVLLKMQEYMLSDFLAYMSGTSGGSWAMTNLVLTDFNYSCLTNWNLEMSLLKGVPDIDIRERDVVSHLDLKGFEESLLLDDKFQLELKNSRRQLKRSDESMRDCIALDDELEICISSGLQSSNDIQRRGLSPILRMKEFLASWFDVGRKNNNSTASYASKIREVRELMEFYTSLHSEAKMKKLRGFTISFTDYWGIALLKMIAPTKCNQNDLRSLSDVMDVSNKFQSGEAPIPIFVANCKNDNLQNAVFEITPFEFGSWHTLKLFARTRYLGSELLNGVSRRCTRGFDELGFITATASSMFNNAFMYLWIKFASTQSTKQVMNAIFGAFSINLQFDKLTRRPHPEYALYPNPFYRHPTNNSSLTHEPQLFLADGGEDGENIPLRPLLVRQRQLDLIFAVDSSSDKLNLPDGSMLRNLYLHTRAETNHLLHPMPEIPPPEIFQTKGFLRKPVVFGCYLESYLGDLESANELPPMVAYFANTNHTYASNTSTFKLKYSTFEVQKMLQNGANVFGSNNDPEFKSCLDCFIVKRSFDRASLSQTGNQIHKIPPVCSACYAKYCYN</sequence>
<evidence type="ECO:0000313" key="8">
    <source>
        <dbReference type="EMBL" id="SCU78666.1"/>
    </source>
</evidence>
<feature type="signal peptide" evidence="6">
    <location>
        <begin position="1"/>
        <end position="22"/>
    </location>
</feature>
<dbReference type="EC" id="3.1.1.5" evidence="6"/>
<dbReference type="GO" id="GO:0005783">
    <property type="term" value="C:endoplasmic reticulum"/>
    <property type="evidence" value="ECO:0007669"/>
    <property type="project" value="TreeGrafter"/>
</dbReference>
<dbReference type="GO" id="GO:0005886">
    <property type="term" value="C:plasma membrane"/>
    <property type="evidence" value="ECO:0007669"/>
    <property type="project" value="TreeGrafter"/>
</dbReference>